<protein>
    <submittedName>
        <fullName evidence="2">Uncharacterized protein</fullName>
    </submittedName>
</protein>
<name>A0A9C7BLN7_9VIRU</name>
<dbReference type="EMBL" id="LC738870">
    <property type="protein sequence ID" value="BDT61908.1"/>
    <property type="molecule type" value="Genomic_DNA"/>
</dbReference>
<accession>A0A9C7BLN7</accession>
<feature type="region of interest" description="Disordered" evidence="1">
    <location>
        <begin position="1"/>
        <end position="22"/>
    </location>
</feature>
<proteinExistence type="predicted"/>
<evidence type="ECO:0000256" key="1">
    <source>
        <dbReference type="SAM" id="MobiDB-lite"/>
    </source>
</evidence>
<reference evidence="2" key="1">
    <citation type="submission" date="2022-10" db="EMBL/GenBank/DDBJ databases">
        <title>Genome sequences of endogenous nimaviruses in decapod crustaceans.</title>
        <authorList>
            <person name="Kawato S."/>
            <person name="Nozaki R."/>
            <person name="Kondo H."/>
            <person name="Hirono I."/>
        </authorList>
    </citation>
    <scope>NUCLEOTIDE SEQUENCE</scope>
    <source>
        <strain evidence="2">Mikawa2016</strain>
    </source>
</reference>
<evidence type="ECO:0000313" key="2">
    <source>
        <dbReference type="EMBL" id="BDT61908.1"/>
    </source>
</evidence>
<sequence length="268" mass="31059">MTAPIERYRSNISDERENAGHITDKIKMSSSTSNNDSEKFVNTFLDLHDLLSDESHHSNDWKTDFEKKIYGDLRALDASSLFESLLNFLLDDTHTVKREVEEMTARSTRGESGYNGIDKLLELNEEDYDVKTLVTGNLLRGENHRKALALEITHGNKYAGLFAAIVNVMYRYLKLSKIIWVHFWGVTKIEDIFTSRTLSQEENEEKSEARKRTIQKINHIIAQHKSKKYTDQNDDKINTKFAERNEPPMKTIIVDVIYPYLLALKNIE</sequence>
<organism evidence="2">
    <name type="scientific">Penaeus monodon majanivirus A</name>
    <dbReference type="NCBI Taxonomy" id="2984271"/>
    <lineage>
        <taxon>Viruses</taxon>
        <taxon>Viruses incertae sedis</taxon>
        <taxon>Naldaviricetes</taxon>
        <taxon>Nimaviridae</taxon>
    </lineage>
</organism>